<proteinExistence type="predicted"/>
<reference evidence="2" key="1">
    <citation type="submission" date="2022-11" db="UniProtKB">
        <authorList>
            <consortium name="WormBaseParasite"/>
        </authorList>
    </citation>
    <scope>IDENTIFICATION</scope>
</reference>
<dbReference type="Proteomes" id="UP000887579">
    <property type="component" value="Unplaced"/>
</dbReference>
<dbReference type="WBParaSite" id="ES5_v2.g7018.t1">
    <property type="protein sequence ID" value="ES5_v2.g7018.t1"/>
    <property type="gene ID" value="ES5_v2.g7018"/>
</dbReference>
<evidence type="ECO:0000313" key="2">
    <source>
        <dbReference type="WBParaSite" id="ES5_v2.g7018.t1"/>
    </source>
</evidence>
<protein>
    <submittedName>
        <fullName evidence="2">LAGLIDADG homing endonuclease</fullName>
    </submittedName>
</protein>
<sequence>MSTTSNIQINPKWGFKVEKDSKGILQIIFNTWRGKRKATPHFLIAIFINFLFKSTKECIRFRPRVVDIQIGDNFKWVENGIIEALKILDHKYDIKSDRGERLIKADMLYYKVNIRLEKESEESLKKLFQSKGRKFR</sequence>
<evidence type="ECO:0000313" key="1">
    <source>
        <dbReference type="Proteomes" id="UP000887579"/>
    </source>
</evidence>
<accession>A0AC34GRB3</accession>
<name>A0AC34GRB3_9BILA</name>
<organism evidence="1 2">
    <name type="scientific">Panagrolaimus sp. ES5</name>
    <dbReference type="NCBI Taxonomy" id="591445"/>
    <lineage>
        <taxon>Eukaryota</taxon>
        <taxon>Metazoa</taxon>
        <taxon>Ecdysozoa</taxon>
        <taxon>Nematoda</taxon>
        <taxon>Chromadorea</taxon>
        <taxon>Rhabditida</taxon>
        <taxon>Tylenchina</taxon>
        <taxon>Panagrolaimomorpha</taxon>
        <taxon>Panagrolaimoidea</taxon>
        <taxon>Panagrolaimidae</taxon>
        <taxon>Panagrolaimus</taxon>
    </lineage>
</organism>